<proteinExistence type="inferred from homology"/>
<dbReference type="RefSeq" id="WP_213237874.1">
    <property type="nucleotide sequence ID" value="NZ_JAHBCL010000029.1"/>
</dbReference>
<evidence type="ECO:0000256" key="9">
    <source>
        <dbReference type="HAMAP-Rule" id="MF_00183"/>
    </source>
</evidence>
<dbReference type="InterPro" id="IPR003821">
    <property type="entry name" value="DXP_reductoisomerase"/>
</dbReference>
<evidence type="ECO:0000256" key="6">
    <source>
        <dbReference type="ARBA" id="ARBA00023211"/>
    </source>
</evidence>
<dbReference type="PIRSF" id="PIRSF006205">
    <property type="entry name" value="Dxp_reductismrs"/>
    <property type="match status" value="1"/>
</dbReference>
<dbReference type="Pfam" id="PF08436">
    <property type="entry name" value="DXP_redisom_C"/>
    <property type="match status" value="1"/>
</dbReference>
<keyword evidence="5 9" id="KW-0560">Oxidoreductase</keyword>
<feature type="binding site" evidence="9">
    <location>
        <position position="11"/>
    </location>
    <ligand>
        <name>NADPH</name>
        <dbReference type="ChEBI" id="CHEBI:57783"/>
    </ligand>
</feature>
<keyword evidence="14" id="KW-1185">Reference proteome</keyword>
<dbReference type="GO" id="GO:0030604">
    <property type="term" value="F:1-deoxy-D-xylulose-5-phosphate reductoisomerase activity"/>
    <property type="evidence" value="ECO:0007669"/>
    <property type="project" value="UniProtKB-EC"/>
</dbReference>
<dbReference type="NCBIfam" id="NF009114">
    <property type="entry name" value="PRK12464.1"/>
    <property type="match status" value="1"/>
</dbReference>
<keyword evidence="3 9" id="KW-0479">Metal-binding</keyword>
<dbReference type="SUPFAM" id="SSF55347">
    <property type="entry name" value="Glyceraldehyde-3-phosphate dehydrogenase-like, C-terminal domain"/>
    <property type="match status" value="1"/>
</dbReference>
<feature type="binding site" evidence="9">
    <location>
        <position position="215"/>
    </location>
    <ligand>
        <name>1-deoxy-D-xylulose 5-phosphate</name>
        <dbReference type="ChEBI" id="CHEBI:57792"/>
    </ligand>
</feature>
<evidence type="ECO:0000259" key="11">
    <source>
        <dbReference type="Pfam" id="PF08436"/>
    </source>
</evidence>
<feature type="domain" description="1-deoxy-D-xylulose 5-phosphate reductoisomerase N-terminal" evidence="10">
    <location>
        <begin position="5"/>
        <end position="130"/>
    </location>
</feature>
<feature type="binding site" evidence="9">
    <location>
        <position position="150"/>
    </location>
    <ligand>
        <name>1-deoxy-D-xylulose 5-phosphate</name>
        <dbReference type="ChEBI" id="CHEBI:57792"/>
    </ligand>
</feature>
<feature type="binding site" evidence="9">
    <location>
        <position position="38"/>
    </location>
    <ligand>
        <name>NADPH</name>
        <dbReference type="ChEBI" id="CHEBI:57783"/>
    </ligand>
</feature>
<keyword evidence="4 9" id="KW-0521">NADP</keyword>
<accession>A0ABS5PTX7</accession>
<dbReference type="InterPro" id="IPR013644">
    <property type="entry name" value="DXP_reductoisomerase_C"/>
</dbReference>
<dbReference type="Pfam" id="PF13288">
    <property type="entry name" value="DXPR_C"/>
    <property type="match status" value="1"/>
</dbReference>
<comment type="caution">
    <text evidence="13">The sequence shown here is derived from an EMBL/GenBank/DDBJ whole genome shotgun (WGS) entry which is preliminary data.</text>
</comment>
<comment type="cofactor">
    <cofactor evidence="9">
        <name>Mg(2+)</name>
        <dbReference type="ChEBI" id="CHEBI:18420"/>
    </cofactor>
    <cofactor evidence="9">
        <name>Mn(2+)</name>
        <dbReference type="ChEBI" id="CHEBI:29035"/>
    </cofactor>
</comment>
<dbReference type="Pfam" id="PF02670">
    <property type="entry name" value="DXP_reductoisom"/>
    <property type="match status" value="1"/>
</dbReference>
<dbReference type="Gene3D" id="3.40.50.720">
    <property type="entry name" value="NAD(P)-binding Rossmann-like Domain"/>
    <property type="match status" value="1"/>
</dbReference>
<comment type="caution">
    <text evidence="9">Lacks conserved residue(s) required for the propagation of feature annotation.</text>
</comment>
<organism evidence="13 14">
    <name type="scientific">Fusibacter paucivorans</name>
    <dbReference type="NCBI Taxonomy" id="76009"/>
    <lineage>
        <taxon>Bacteria</taxon>
        <taxon>Bacillati</taxon>
        <taxon>Bacillota</taxon>
        <taxon>Clostridia</taxon>
        <taxon>Eubacteriales</taxon>
        <taxon>Eubacteriales Family XII. Incertae Sedis</taxon>
        <taxon>Fusibacter</taxon>
    </lineage>
</organism>
<dbReference type="InterPro" id="IPR013512">
    <property type="entry name" value="DXP_reductoisomerase_N"/>
</dbReference>
<keyword evidence="6 9" id="KW-0464">Manganese</keyword>
<evidence type="ECO:0000256" key="2">
    <source>
        <dbReference type="ARBA" id="ARBA00006825"/>
    </source>
</evidence>
<dbReference type="PANTHER" id="PTHR30525">
    <property type="entry name" value="1-DEOXY-D-XYLULOSE 5-PHOSPHATE REDUCTOISOMERASE"/>
    <property type="match status" value="1"/>
</dbReference>
<dbReference type="EC" id="1.1.1.267" evidence="9"/>
<feature type="binding site" evidence="9">
    <location>
        <position position="150"/>
    </location>
    <ligand>
        <name>Mn(2+)</name>
        <dbReference type="ChEBI" id="CHEBI:29035"/>
    </ligand>
</feature>
<evidence type="ECO:0000259" key="10">
    <source>
        <dbReference type="Pfam" id="PF02670"/>
    </source>
</evidence>
<evidence type="ECO:0000256" key="3">
    <source>
        <dbReference type="ARBA" id="ARBA00022723"/>
    </source>
</evidence>
<feature type="binding site" evidence="9">
    <location>
        <position position="13"/>
    </location>
    <ligand>
        <name>NADPH</name>
        <dbReference type="ChEBI" id="CHEBI:57783"/>
    </ligand>
</feature>
<dbReference type="InterPro" id="IPR026877">
    <property type="entry name" value="DXPR_C"/>
</dbReference>
<feature type="domain" description="1-deoxy-D-xylulose 5-phosphate reductoisomerase C-terminal" evidence="11">
    <location>
        <begin position="144"/>
        <end position="227"/>
    </location>
</feature>
<comment type="similarity">
    <text evidence="2 9">Belongs to the DXR family.</text>
</comment>
<name>A0ABS5PTX7_9FIRM</name>
<evidence type="ECO:0000259" key="12">
    <source>
        <dbReference type="Pfam" id="PF13288"/>
    </source>
</evidence>
<reference evidence="13 14" key="1">
    <citation type="submission" date="2021-05" db="EMBL/GenBank/DDBJ databases">
        <title>Fusibacter ferrireducens sp. nov., an anaerobic, sulfur- and Fe-reducing bacterium isolated from the mangrove sediment.</title>
        <authorList>
            <person name="Qiu D."/>
        </authorList>
    </citation>
    <scope>NUCLEOTIDE SEQUENCE [LARGE SCALE GENOMIC DNA]</scope>
    <source>
        <strain evidence="13 14">DSM 12116</strain>
    </source>
</reference>
<feature type="binding site" evidence="9">
    <location>
        <position position="219"/>
    </location>
    <ligand>
        <name>1-deoxy-D-xylulose 5-phosphate</name>
        <dbReference type="ChEBI" id="CHEBI:57792"/>
    </ligand>
</feature>
<feature type="binding site" evidence="9">
    <location>
        <position position="123"/>
    </location>
    <ligand>
        <name>1-deoxy-D-xylulose 5-phosphate</name>
        <dbReference type="ChEBI" id="CHEBI:57792"/>
    </ligand>
</feature>
<comment type="pathway">
    <text evidence="1 9">Isoprenoid biosynthesis; isopentenyl diphosphate biosynthesis via DXP pathway; isopentenyl diphosphate from 1-deoxy-D-xylulose 5-phosphate: step 1/6.</text>
</comment>
<feature type="binding site" evidence="9">
    <location>
        <position position="12"/>
    </location>
    <ligand>
        <name>NADPH</name>
        <dbReference type="ChEBI" id="CHEBI:57783"/>
    </ligand>
</feature>
<dbReference type="InterPro" id="IPR036169">
    <property type="entry name" value="DXPR_C_sf"/>
</dbReference>
<dbReference type="SUPFAM" id="SSF51735">
    <property type="entry name" value="NAD(P)-binding Rossmann-fold domains"/>
    <property type="match status" value="1"/>
</dbReference>
<evidence type="ECO:0000256" key="8">
    <source>
        <dbReference type="ARBA" id="ARBA00048543"/>
    </source>
</evidence>
<comment type="catalytic activity">
    <reaction evidence="8">
        <text>2-C-methyl-D-erythritol 4-phosphate + NADP(+) = 1-deoxy-D-xylulose 5-phosphate + NADPH + H(+)</text>
        <dbReference type="Rhea" id="RHEA:13717"/>
        <dbReference type="ChEBI" id="CHEBI:15378"/>
        <dbReference type="ChEBI" id="CHEBI:57783"/>
        <dbReference type="ChEBI" id="CHEBI:57792"/>
        <dbReference type="ChEBI" id="CHEBI:58262"/>
        <dbReference type="ChEBI" id="CHEBI:58349"/>
        <dbReference type="EC" id="1.1.1.267"/>
    </reaction>
    <physiologicalReaction direction="right-to-left" evidence="8">
        <dbReference type="Rhea" id="RHEA:13719"/>
    </physiologicalReaction>
</comment>
<feature type="domain" description="DXP reductoisomerase C-terminal" evidence="12">
    <location>
        <begin position="259"/>
        <end position="374"/>
    </location>
</feature>
<evidence type="ECO:0000256" key="5">
    <source>
        <dbReference type="ARBA" id="ARBA00023002"/>
    </source>
</evidence>
<evidence type="ECO:0000256" key="7">
    <source>
        <dbReference type="ARBA" id="ARBA00023229"/>
    </source>
</evidence>
<dbReference type="EMBL" id="JAHBCL010000029">
    <property type="protein sequence ID" value="MBS7528016.1"/>
    <property type="molecule type" value="Genomic_DNA"/>
</dbReference>
<evidence type="ECO:0000256" key="1">
    <source>
        <dbReference type="ARBA" id="ARBA00005094"/>
    </source>
</evidence>
<dbReference type="HAMAP" id="MF_00183">
    <property type="entry name" value="DXP_reductoisom"/>
    <property type="match status" value="1"/>
</dbReference>
<keyword evidence="7 9" id="KW-0414">Isoprene biosynthesis</keyword>
<dbReference type="NCBIfam" id="TIGR00243">
    <property type="entry name" value="Dxr"/>
    <property type="match status" value="1"/>
</dbReference>
<feature type="binding site" evidence="9">
    <location>
        <position position="203"/>
    </location>
    <ligand>
        <name>NADPH</name>
        <dbReference type="ChEBI" id="CHEBI:57783"/>
    </ligand>
</feature>
<comment type="function">
    <text evidence="9">Catalyzes the NADPH-dependent rearrangement and reduction of 1-deoxy-D-xylulose-5-phosphate (DXP) to 2-C-methyl-D-erythritol 4-phosphate (MEP).</text>
</comment>
<sequence>MRKQISILGSTGSIGRQTLDIISDTNRFSVYALACHHNIDQLIEQAERYSPVLLVVYDKAMYEPLKSAAAHLNCRVSCGMEGLVEAATADPVDIVLTSVVGSIGLMPTIEAIKAKKTIALANKETLVTAGEIIMPLAAAHGVSILPVDSEHSAIFQCLQGQHADSVDEILLTASGGPFRTLTKSEIAVRRASDALKHPNWAMGAKITIDSATLMNKGLEFIEAKWLFGVSAEQIKVIVHPQSIIHSMVRYKDQSIIAQLGAPDMRVPIIYALDYPNRYPNKLEKLDFFALKSLTFEAPDLERFPCLALAIDSLAQGGNMPAVLNAANEELVAAYLKETIGFYDIAEYIQKAMAAIPKIENPAIDDILMSDKMARVEIRRLLELRR</sequence>
<dbReference type="PANTHER" id="PTHR30525:SF0">
    <property type="entry name" value="1-DEOXY-D-XYLULOSE 5-PHOSPHATE REDUCTOISOMERASE, CHLOROPLASTIC"/>
    <property type="match status" value="1"/>
</dbReference>
<feature type="binding site" evidence="9">
    <location>
        <position position="122"/>
    </location>
    <ligand>
        <name>NADPH</name>
        <dbReference type="ChEBI" id="CHEBI:57783"/>
    </ligand>
</feature>
<feature type="binding site" evidence="9">
    <location>
        <position position="149"/>
    </location>
    <ligand>
        <name>1-deoxy-D-xylulose 5-phosphate</name>
        <dbReference type="ChEBI" id="CHEBI:57792"/>
    </ligand>
</feature>
<dbReference type="SUPFAM" id="SSF69055">
    <property type="entry name" value="1-deoxy-D-xylulose-5-phosphate reductoisomerase, C-terminal domain"/>
    <property type="match status" value="1"/>
</dbReference>
<gene>
    <name evidence="9" type="primary">dxr</name>
    <name evidence="13" type="ORF">KHM83_15125</name>
</gene>
<dbReference type="InterPro" id="IPR036291">
    <property type="entry name" value="NAD(P)-bd_dom_sf"/>
</dbReference>
<feature type="binding site" evidence="9">
    <location>
        <position position="219"/>
    </location>
    <ligand>
        <name>Mn(2+)</name>
        <dbReference type="ChEBI" id="CHEBI:29035"/>
    </ligand>
</feature>
<feature type="binding site" evidence="9">
    <location>
        <position position="216"/>
    </location>
    <ligand>
        <name>1-deoxy-D-xylulose 5-phosphate</name>
        <dbReference type="ChEBI" id="CHEBI:57792"/>
    </ligand>
</feature>
<evidence type="ECO:0000313" key="14">
    <source>
        <dbReference type="Proteomes" id="UP000746471"/>
    </source>
</evidence>
<feature type="binding site" evidence="9">
    <location>
        <position position="124"/>
    </location>
    <ligand>
        <name>NADPH</name>
        <dbReference type="ChEBI" id="CHEBI:57783"/>
    </ligand>
</feature>
<feature type="binding site" evidence="9">
    <location>
        <position position="174"/>
    </location>
    <ligand>
        <name>1-deoxy-D-xylulose 5-phosphate</name>
        <dbReference type="ChEBI" id="CHEBI:57792"/>
    </ligand>
</feature>
<evidence type="ECO:0000313" key="13">
    <source>
        <dbReference type="EMBL" id="MBS7528016.1"/>
    </source>
</evidence>
<feature type="binding site" evidence="9">
    <location>
        <position position="197"/>
    </location>
    <ligand>
        <name>1-deoxy-D-xylulose 5-phosphate</name>
        <dbReference type="ChEBI" id="CHEBI:57792"/>
    </ligand>
</feature>
<evidence type="ECO:0000256" key="4">
    <source>
        <dbReference type="ARBA" id="ARBA00022857"/>
    </source>
</evidence>
<keyword evidence="9" id="KW-0460">Magnesium</keyword>
<feature type="binding site" evidence="9">
    <location>
        <position position="210"/>
    </location>
    <ligand>
        <name>1-deoxy-D-xylulose 5-phosphate</name>
        <dbReference type="ChEBI" id="CHEBI:57792"/>
    </ligand>
</feature>
<dbReference type="Proteomes" id="UP000746471">
    <property type="component" value="Unassembled WGS sequence"/>
</dbReference>
<protein>
    <recommendedName>
        <fullName evidence="9">1-deoxy-D-xylulose 5-phosphate reductoisomerase</fullName>
        <shortName evidence="9">DXP reductoisomerase</shortName>
        <ecNumber evidence="9">1.1.1.267</ecNumber>
    </recommendedName>
    <alternativeName>
        <fullName evidence="9">1-deoxyxylulose-5-phosphate reductoisomerase</fullName>
    </alternativeName>
    <alternativeName>
        <fullName evidence="9">2-C-methyl-D-erythritol 4-phosphate synthase</fullName>
    </alternativeName>
</protein>
<feature type="binding site" evidence="9">
    <location>
        <position position="148"/>
    </location>
    <ligand>
        <name>Mn(2+)</name>
        <dbReference type="ChEBI" id="CHEBI:29035"/>
    </ligand>
</feature>
<dbReference type="Gene3D" id="1.10.1740.10">
    <property type="match status" value="1"/>
</dbReference>
<feature type="binding site" evidence="9">
    <location>
        <position position="14"/>
    </location>
    <ligand>
        <name>NADPH</name>
        <dbReference type="ChEBI" id="CHEBI:57783"/>
    </ligand>
</feature>